<reference evidence="2 3" key="1">
    <citation type="submission" date="2020-07" db="EMBL/GenBank/DDBJ databases">
        <title>Draft genome sequence of four isobutane-metabolizing strains capable of cometabolically degrading diverse ether contaminants.</title>
        <authorList>
            <person name="Chen W."/>
            <person name="Faulkner N."/>
            <person name="Smith C."/>
            <person name="Hyman M."/>
        </authorList>
    </citation>
    <scope>NUCLEOTIDE SEQUENCE [LARGE SCALE GENOMIC DNA]</scope>
    <source>
        <strain evidence="2 3">2A</strain>
    </source>
</reference>
<accession>A0A7G8PJF0</accession>
<evidence type="ECO:0000256" key="1">
    <source>
        <dbReference type="SAM" id="Phobius"/>
    </source>
</evidence>
<sequence>MNDILKHIFNFTYCVALALAFLVVLRTGGWLSAGILTLLFVGISYLNRARFQFWRGKGLFFRQSPSRPCEDDPER</sequence>
<organism evidence="2 3">
    <name type="scientific">Mycolicibacterium fluoranthenivorans</name>
    <dbReference type="NCBI Taxonomy" id="258505"/>
    <lineage>
        <taxon>Bacteria</taxon>
        <taxon>Bacillati</taxon>
        <taxon>Actinomycetota</taxon>
        <taxon>Actinomycetes</taxon>
        <taxon>Mycobacteriales</taxon>
        <taxon>Mycobacteriaceae</taxon>
        <taxon>Mycolicibacterium</taxon>
    </lineage>
</organism>
<feature type="transmembrane region" description="Helical" evidence="1">
    <location>
        <begin position="7"/>
        <end position="24"/>
    </location>
</feature>
<name>A0A7G8PJF0_9MYCO</name>
<dbReference type="RefSeq" id="WP_187098258.1">
    <property type="nucleotide sequence ID" value="NZ_CP059894.1"/>
</dbReference>
<evidence type="ECO:0000313" key="3">
    <source>
        <dbReference type="Proteomes" id="UP000515498"/>
    </source>
</evidence>
<feature type="transmembrane region" description="Helical" evidence="1">
    <location>
        <begin position="30"/>
        <end position="47"/>
    </location>
</feature>
<evidence type="ECO:0000313" key="2">
    <source>
        <dbReference type="EMBL" id="QNJ94466.1"/>
    </source>
</evidence>
<keyword evidence="1" id="KW-0812">Transmembrane</keyword>
<dbReference type="AlphaFoldDB" id="A0A7G8PJF0"/>
<protein>
    <submittedName>
        <fullName evidence="2">Uncharacterized protein</fullName>
    </submittedName>
</protein>
<keyword evidence="1" id="KW-0472">Membrane</keyword>
<proteinExistence type="predicted"/>
<dbReference type="EMBL" id="CP059894">
    <property type="protein sequence ID" value="QNJ94466.1"/>
    <property type="molecule type" value="Genomic_DNA"/>
</dbReference>
<dbReference type="KEGG" id="mflu:HZU40_09470"/>
<gene>
    <name evidence="2" type="ORF">HZU40_09470</name>
</gene>
<keyword evidence="1" id="KW-1133">Transmembrane helix</keyword>
<dbReference type="Proteomes" id="UP000515498">
    <property type="component" value="Chromosome"/>
</dbReference>